<evidence type="ECO:0000256" key="5">
    <source>
        <dbReference type="ARBA" id="ARBA00023212"/>
    </source>
</evidence>
<evidence type="ECO:0000259" key="7">
    <source>
        <dbReference type="PROSITE" id="PS51336"/>
    </source>
</evidence>
<dbReference type="GO" id="GO:0043014">
    <property type="term" value="F:alpha-tubulin binding"/>
    <property type="evidence" value="ECO:0007669"/>
    <property type="project" value="TreeGrafter"/>
</dbReference>
<accession>G0UZC9</accession>
<dbReference type="VEuPathDB" id="TriTrypDB:TcIL3000.11.1320"/>
<dbReference type="GO" id="GO:0005930">
    <property type="term" value="C:axoneme"/>
    <property type="evidence" value="ECO:0007669"/>
    <property type="project" value="TreeGrafter"/>
</dbReference>
<dbReference type="Gene3D" id="1.10.238.10">
    <property type="entry name" value="EF-hand"/>
    <property type="match status" value="1"/>
</dbReference>
<dbReference type="PANTHER" id="PTHR12086:SF15">
    <property type="entry name" value="DM10 DOMAIN-CONTAINING PROTEIN"/>
    <property type="match status" value="1"/>
</dbReference>
<reference evidence="8" key="1">
    <citation type="journal article" date="2012" name="Proc. Natl. Acad. Sci. U.S.A.">
        <title>Antigenic diversity is generated by distinct evolutionary mechanisms in African trypanosome species.</title>
        <authorList>
            <person name="Jackson A.P."/>
            <person name="Berry A."/>
            <person name="Aslett M."/>
            <person name="Allison H.C."/>
            <person name="Burton P."/>
            <person name="Vavrova-Anderson J."/>
            <person name="Brown R."/>
            <person name="Browne H."/>
            <person name="Corton N."/>
            <person name="Hauser H."/>
            <person name="Gamble J."/>
            <person name="Gilderthorp R."/>
            <person name="Marcello L."/>
            <person name="McQuillan J."/>
            <person name="Otto T.D."/>
            <person name="Quail M.A."/>
            <person name="Sanders M.J."/>
            <person name="van Tonder A."/>
            <person name="Ginger M.L."/>
            <person name="Field M.C."/>
            <person name="Barry J.D."/>
            <person name="Hertz-Fowler C."/>
            <person name="Berriman M."/>
        </authorList>
    </citation>
    <scope>NUCLEOTIDE SEQUENCE</scope>
    <source>
        <strain evidence="8">IL3000</strain>
    </source>
</reference>
<feature type="domain" description="DM10" evidence="7">
    <location>
        <begin position="418"/>
        <end position="517"/>
    </location>
</feature>
<dbReference type="InterPro" id="IPR006602">
    <property type="entry name" value="DM10_dom"/>
</dbReference>
<dbReference type="AlphaFoldDB" id="G0UZC9"/>
<dbReference type="EMBL" id="HE575324">
    <property type="protein sequence ID" value="CCC94748.1"/>
    <property type="molecule type" value="Genomic_DNA"/>
</dbReference>
<proteinExistence type="predicted"/>
<dbReference type="Pfam" id="PF06565">
    <property type="entry name" value="DM10_dom"/>
    <property type="match status" value="3"/>
</dbReference>
<dbReference type="SMART" id="SM00676">
    <property type="entry name" value="DM10"/>
    <property type="match status" value="3"/>
</dbReference>
<dbReference type="GO" id="GO:0060285">
    <property type="term" value="P:cilium-dependent cell motility"/>
    <property type="evidence" value="ECO:0007669"/>
    <property type="project" value="TreeGrafter"/>
</dbReference>
<name>G0UZC9_TRYCI</name>
<evidence type="ECO:0000256" key="2">
    <source>
        <dbReference type="ARBA" id="ARBA00004245"/>
    </source>
</evidence>
<organism evidence="8">
    <name type="scientific">Trypanosoma congolense (strain IL3000)</name>
    <dbReference type="NCBI Taxonomy" id="1068625"/>
    <lineage>
        <taxon>Eukaryota</taxon>
        <taxon>Discoba</taxon>
        <taxon>Euglenozoa</taxon>
        <taxon>Kinetoplastea</taxon>
        <taxon>Metakinetoplastina</taxon>
        <taxon>Trypanosomatida</taxon>
        <taxon>Trypanosomatidae</taxon>
        <taxon>Trypanosoma</taxon>
        <taxon>Nannomonas</taxon>
    </lineage>
</organism>
<evidence type="ECO:0000256" key="3">
    <source>
        <dbReference type="ARBA" id="ARBA00022490"/>
    </source>
</evidence>
<keyword evidence="3" id="KW-0963">Cytoplasm</keyword>
<dbReference type="SUPFAM" id="SSF47473">
    <property type="entry name" value="EF-hand"/>
    <property type="match status" value="1"/>
</dbReference>
<dbReference type="PROSITE" id="PS51336">
    <property type="entry name" value="DM10"/>
    <property type="match status" value="3"/>
</dbReference>
<dbReference type="Gene3D" id="2.30.29.170">
    <property type="match status" value="3"/>
</dbReference>
<evidence type="ECO:0000256" key="1">
    <source>
        <dbReference type="ARBA" id="ARBA00004138"/>
    </source>
</evidence>
<dbReference type="GO" id="GO:0000281">
    <property type="term" value="P:mitotic cytokinesis"/>
    <property type="evidence" value="ECO:0007669"/>
    <property type="project" value="TreeGrafter"/>
</dbReference>
<evidence type="ECO:0000256" key="4">
    <source>
        <dbReference type="ARBA" id="ARBA00022737"/>
    </source>
</evidence>
<dbReference type="InterPro" id="IPR040193">
    <property type="entry name" value="EFHC1/EFHC2/EFHB"/>
</dbReference>
<gene>
    <name evidence="8" type="ORF">TCIL3000_11_1320</name>
</gene>
<dbReference type="FunFam" id="2.30.29.170:FF:000007">
    <property type="entry name" value="EF-Hand domain-Containing protein 1 homolog"/>
    <property type="match status" value="1"/>
</dbReference>
<dbReference type="GO" id="GO:0072686">
    <property type="term" value="C:mitotic spindle"/>
    <property type="evidence" value="ECO:0007669"/>
    <property type="project" value="TreeGrafter"/>
</dbReference>
<keyword evidence="5" id="KW-0206">Cytoskeleton</keyword>
<keyword evidence="4" id="KW-0677">Repeat</keyword>
<feature type="domain" description="DM10" evidence="7">
    <location>
        <begin position="91"/>
        <end position="195"/>
    </location>
</feature>
<dbReference type="InterPro" id="IPR011992">
    <property type="entry name" value="EF-hand-dom_pair"/>
</dbReference>
<comment type="subcellular location">
    <subcellularLocation>
        <location evidence="1">Cell projection</location>
        <location evidence="1">Cilium</location>
    </subcellularLocation>
    <subcellularLocation>
        <location evidence="2">Cytoplasm</location>
        <location evidence="2">Cytoskeleton</location>
    </subcellularLocation>
</comment>
<protein>
    <recommendedName>
        <fullName evidence="7">DM10 domain-containing protein</fullName>
    </recommendedName>
</protein>
<evidence type="ECO:0000256" key="6">
    <source>
        <dbReference type="ARBA" id="ARBA00023273"/>
    </source>
</evidence>
<feature type="domain" description="DM10" evidence="7">
    <location>
        <begin position="250"/>
        <end position="370"/>
    </location>
</feature>
<sequence length="752" mass="86503">MAYEQSRVMKKEFSLPMVPGMTCGEEMLRRSYHRVQVHGRKLDTMTHIDGIPKDMTRLNMDTVSSISKYAPEMLPAVTKVLNGENANADLTGRVLRFYAYTKELVPESSVERVRVRKFVFSVFLEDNTMNVVEDLPDNSGIALPASLKRHVVPLQDGTPITFSHFRVGEPITFYGRTYMVYDADKFTRDFFSQSGLELAPAVPLPPDMYTDLRNRPRKVHNIRTILAGDPSNITLLPEQVRATQQFLKHDGEVLRCDCVWDDTEALHGSKHYLTLYYFLSDDSIALVEKDYPNSGRDPFPQFFRRQRVSKPKDGKFDPASLASLTFEDTRSGEYYTDADIRIGNVLHVFGRDVCIYDYDEYTQHHLLKKFGITDYNPMPGGKRPLAPPIGCCRREKTAQELEEIQKRKQAENRLREYAEVTVKFLMQLDNAKHEDEIRRFVLTVYPADNTISIYEPVIRNMGIVGGKFLQRQQCKRPNGEIYTAKDFFVGARLTINSFPFVILSSDERSLSYMEANHEEFTRSDINFVVGKLRAMLLSRQTGLVEAFREADKENVGGLKMEVFLDIMKKLKLDISEQELLCLLRFFDKQNESYVSYEEFMSRVMPDGAAVASDDRPWEEIDAQNAQEQLVTFVVDPRIEEEKRLRAETVSMAARAATKFLDLYDQRRQLMLKEFRAIADYSPETVVGAKEFKMCIRKKLLITCITDMELDALCSKLFPPEMPKLPLEELTRVFNGTSTLPRNMKDIKLGSCK</sequence>
<evidence type="ECO:0000313" key="8">
    <source>
        <dbReference type="EMBL" id="CCC94748.1"/>
    </source>
</evidence>
<dbReference type="PANTHER" id="PTHR12086">
    <property type="entry name" value="EF-HAND DOMAIN C-TERMINAL CONTAINING PROTEIN"/>
    <property type="match status" value="1"/>
</dbReference>
<keyword evidence="6" id="KW-0966">Cell projection</keyword>
<dbReference type="GO" id="GO:0007052">
    <property type="term" value="P:mitotic spindle organization"/>
    <property type="evidence" value="ECO:0007669"/>
    <property type="project" value="TreeGrafter"/>
</dbReference>